<protein>
    <submittedName>
        <fullName evidence="1">Uncharacterized protein</fullName>
    </submittedName>
</protein>
<gene>
    <name evidence="1" type="ORF">CK203_001456</name>
</gene>
<evidence type="ECO:0000313" key="2">
    <source>
        <dbReference type="Proteomes" id="UP000288805"/>
    </source>
</evidence>
<dbReference type="AlphaFoldDB" id="A0A438KLG5"/>
<accession>A0A438KLG5</accession>
<evidence type="ECO:0000313" key="1">
    <source>
        <dbReference type="EMBL" id="RVX22046.1"/>
    </source>
</evidence>
<comment type="caution">
    <text evidence="1">The sequence shown here is derived from an EMBL/GenBank/DDBJ whole genome shotgun (WGS) entry which is preliminary data.</text>
</comment>
<reference evidence="1 2" key="1">
    <citation type="journal article" date="2018" name="PLoS Genet.">
        <title>Population sequencing reveals clonal diversity and ancestral inbreeding in the grapevine cultivar Chardonnay.</title>
        <authorList>
            <person name="Roach M.J."/>
            <person name="Johnson D.L."/>
            <person name="Bohlmann J."/>
            <person name="van Vuuren H.J."/>
            <person name="Jones S.J."/>
            <person name="Pretorius I.S."/>
            <person name="Schmidt S.A."/>
            <person name="Borneman A.R."/>
        </authorList>
    </citation>
    <scope>NUCLEOTIDE SEQUENCE [LARGE SCALE GENOMIC DNA]</scope>
    <source>
        <strain evidence="2">cv. Chardonnay</strain>
        <tissue evidence="1">Leaf</tissue>
    </source>
</reference>
<organism evidence="1 2">
    <name type="scientific">Vitis vinifera</name>
    <name type="common">Grape</name>
    <dbReference type="NCBI Taxonomy" id="29760"/>
    <lineage>
        <taxon>Eukaryota</taxon>
        <taxon>Viridiplantae</taxon>
        <taxon>Streptophyta</taxon>
        <taxon>Embryophyta</taxon>
        <taxon>Tracheophyta</taxon>
        <taxon>Spermatophyta</taxon>
        <taxon>Magnoliopsida</taxon>
        <taxon>eudicotyledons</taxon>
        <taxon>Gunneridae</taxon>
        <taxon>Pentapetalae</taxon>
        <taxon>rosids</taxon>
        <taxon>Vitales</taxon>
        <taxon>Vitaceae</taxon>
        <taxon>Viteae</taxon>
        <taxon>Vitis</taxon>
    </lineage>
</organism>
<sequence>MWLKEEGFKDLLRSWWLGFNFHDSFIRKEMSLNKVFFWDSKEGTSVLIMEEQHTRKQIGEEYKKWVLLEETSQRHKRVMVEGGWQEYQFLLQNG</sequence>
<dbReference type="EMBL" id="QGNW01000004">
    <property type="protein sequence ID" value="RVX22046.1"/>
    <property type="molecule type" value="Genomic_DNA"/>
</dbReference>
<dbReference type="Proteomes" id="UP000288805">
    <property type="component" value="Unassembled WGS sequence"/>
</dbReference>
<name>A0A438KLG5_VITVI</name>
<proteinExistence type="predicted"/>